<dbReference type="Proteomes" id="UP000184287">
    <property type="component" value="Unassembled WGS sequence"/>
</dbReference>
<dbReference type="GO" id="GO:0016989">
    <property type="term" value="F:sigma factor antagonist activity"/>
    <property type="evidence" value="ECO:0007669"/>
    <property type="project" value="TreeGrafter"/>
</dbReference>
<evidence type="ECO:0000259" key="2">
    <source>
        <dbReference type="Pfam" id="PF04773"/>
    </source>
</evidence>
<dbReference type="EMBL" id="FQUQ01000002">
    <property type="protein sequence ID" value="SHF14986.1"/>
    <property type="molecule type" value="Genomic_DNA"/>
</dbReference>
<sequence>MADIKDNIEKFWKAELDQQGLNDLNQSLSENEPALQQQLKADYEEMLASGIISQKIDPLSSLRILKTLQLKISPKENQAIKFSIRPLLKWAACFLLIAFAAFFVIYRHQEAQPEPKTTLSIRKQVEGKNYANHQQKDIRIVLPDGSIVLLSPNSRLYHAADYGLKTRKIQLHGKADFKVAKNASRPFSVYAGQIVTTALGTHFNMSTLRKNYVTVKLIEGRVVVHADEHGKFKMKDTYLKPGDQLQVNHRDGQLTLSKKQASANLESPVKLSLSNLEFKQEQLSVVLSGLEKHYHTHISFNQDDMKGLSFTGKVLPTDELKDILNILCTMNGLEFTEQNNKITIRKPGN</sequence>
<dbReference type="PANTHER" id="PTHR30273:SF2">
    <property type="entry name" value="PROTEIN FECR"/>
    <property type="match status" value="1"/>
</dbReference>
<feature type="domain" description="FecR protein" evidence="2">
    <location>
        <begin position="136"/>
        <end position="222"/>
    </location>
</feature>
<keyword evidence="1" id="KW-1133">Transmembrane helix</keyword>
<dbReference type="OrthoDB" id="934696at2"/>
<proteinExistence type="predicted"/>
<keyword evidence="1" id="KW-0812">Transmembrane</keyword>
<dbReference type="PANTHER" id="PTHR30273">
    <property type="entry name" value="PERIPLASMIC SIGNAL SENSOR AND SIGMA FACTOR ACTIVATOR FECR-RELATED"/>
    <property type="match status" value="1"/>
</dbReference>
<evidence type="ECO:0000259" key="3">
    <source>
        <dbReference type="Pfam" id="PF16344"/>
    </source>
</evidence>
<feature type="transmembrane region" description="Helical" evidence="1">
    <location>
        <begin position="87"/>
        <end position="106"/>
    </location>
</feature>
<feature type="domain" description="Protein FecR C-terminal" evidence="3">
    <location>
        <begin position="276"/>
        <end position="344"/>
    </location>
</feature>
<dbReference type="Pfam" id="PF16344">
    <property type="entry name" value="FecR_C"/>
    <property type="match status" value="1"/>
</dbReference>
<name>A0A1M4ZBL6_9SPHI</name>
<dbReference type="PIRSF" id="PIRSF018266">
    <property type="entry name" value="FecR"/>
    <property type="match status" value="1"/>
</dbReference>
<dbReference type="RefSeq" id="WP_073230022.1">
    <property type="nucleotide sequence ID" value="NZ_FQUQ01000002.1"/>
</dbReference>
<dbReference type="AlphaFoldDB" id="A0A1M4ZBL6"/>
<evidence type="ECO:0000256" key="1">
    <source>
        <dbReference type="SAM" id="Phobius"/>
    </source>
</evidence>
<reference evidence="5" key="1">
    <citation type="submission" date="2016-11" db="EMBL/GenBank/DDBJ databases">
        <authorList>
            <person name="Varghese N."/>
            <person name="Submissions S."/>
        </authorList>
    </citation>
    <scope>NUCLEOTIDE SEQUENCE [LARGE SCALE GENOMIC DNA]</scope>
    <source>
        <strain evidence="5">DSM 16990</strain>
    </source>
</reference>
<evidence type="ECO:0000313" key="4">
    <source>
        <dbReference type="EMBL" id="SHF14986.1"/>
    </source>
</evidence>
<keyword evidence="1" id="KW-0472">Membrane</keyword>
<keyword evidence="5" id="KW-1185">Reference proteome</keyword>
<evidence type="ECO:0000313" key="5">
    <source>
        <dbReference type="Proteomes" id="UP000184287"/>
    </source>
</evidence>
<dbReference type="STRING" id="288992.SAMN04488522_102251"/>
<organism evidence="4 5">
    <name type="scientific">Pedobacter caeni</name>
    <dbReference type="NCBI Taxonomy" id="288992"/>
    <lineage>
        <taxon>Bacteria</taxon>
        <taxon>Pseudomonadati</taxon>
        <taxon>Bacteroidota</taxon>
        <taxon>Sphingobacteriia</taxon>
        <taxon>Sphingobacteriales</taxon>
        <taxon>Sphingobacteriaceae</taxon>
        <taxon>Pedobacter</taxon>
    </lineage>
</organism>
<protein>
    <submittedName>
        <fullName evidence="4">FecR family protein</fullName>
    </submittedName>
</protein>
<dbReference type="InterPro" id="IPR032508">
    <property type="entry name" value="FecR_C"/>
</dbReference>
<dbReference type="Gene3D" id="2.60.120.1440">
    <property type="match status" value="1"/>
</dbReference>
<gene>
    <name evidence="4" type="ORF">SAMN04488522_102251</name>
</gene>
<dbReference type="InterPro" id="IPR006860">
    <property type="entry name" value="FecR"/>
</dbReference>
<dbReference type="Pfam" id="PF04773">
    <property type="entry name" value="FecR"/>
    <property type="match status" value="1"/>
</dbReference>
<accession>A0A1M4ZBL6</accession>
<dbReference type="InterPro" id="IPR012373">
    <property type="entry name" value="Ferrdict_sens_TM"/>
</dbReference>
<dbReference type="Gene3D" id="3.55.50.30">
    <property type="match status" value="1"/>
</dbReference>